<dbReference type="Pfam" id="PF13334">
    <property type="entry name" value="DUF4094"/>
    <property type="match status" value="1"/>
</dbReference>
<keyword evidence="6" id="KW-0808">Transferase</keyword>
<keyword evidence="12 13" id="KW-0464">Manganese</keyword>
<dbReference type="Proteomes" id="UP001472677">
    <property type="component" value="Unassembled WGS sequence"/>
</dbReference>
<evidence type="ECO:0000256" key="7">
    <source>
        <dbReference type="ARBA" id="ARBA00022692"/>
    </source>
</evidence>
<dbReference type="Gene3D" id="3.90.550.50">
    <property type="match status" value="1"/>
</dbReference>
<name>A0ABR2E4W5_9ROSI</name>
<evidence type="ECO:0000259" key="15">
    <source>
        <dbReference type="Pfam" id="PF13334"/>
    </source>
</evidence>
<dbReference type="PANTHER" id="PTHR11214">
    <property type="entry name" value="BETA-1,3-N-ACETYLGLUCOSAMINYLTRANSFERASE"/>
    <property type="match status" value="1"/>
</dbReference>
<evidence type="ECO:0000256" key="2">
    <source>
        <dbReference type="ARBA" id="ARBA00004323"/>
    </source>
</evidence>
<comment type="caution">
    <text evidence="16">The sequence shown here is derived from an EMBL/GenBank/DDBJ whole genome shotgun (WGS) entry which is preliminary data.</text>
</comment>
<keyword evidence="9" id="KW-1133">Transmembrane helix</keyword>
<evidence type="ECO:0000256" key="9">
    <source>
        <dbReference type="ARBA" id="ARBA00022989"/>
    </source>
</evidence>
<keyword evidence="7" id="KW-0812">Transmembrane</keyword>
<keyword evidence="8" id="KW-0735">Signal-anchor</keyword>
<gene>
    <name evidence="16" type="ORF">V6N12_040853</name>
</gene>
<proteinExistence type="inferred from homology"/>
<evidence type="ECO:0000256" key="6">
    <source>
        <dbReference type="ARBA" id="ARBA00022679"/>
    </source>
</evidence>
<dbReference type="PANTHER" id="PTHR11214:SF226">
    <property type="entry name" value="BETA-1,3-GALACTOSYLTRANSFERASE 7"/>
    <property type="match status" value="1"/>
</dbReference>
<dbReference type="Pfam" id="PF01762">
    <property type="entry name" value="Galactosyl_T"/>
    <property type="match status" value="1"/>
</dbReference>
<evidence type="ECO:0000256" key="1">
    <source>
        <dbReference type="ARBA" id="ARBA00001936"/>
    </source>
</evidence>
<protein>
    <recommendedName>
        <fullName evidence="13">Hexosyltransferase</fullName>
        <ecNumber evidence="13">2.4.1.-</ecNumber>
    </recommendedName>
</protein>
<evidence type="ECO:0000313" key="16">
    <source>
        <dbReference type="EMBL" id="KAK8552246.1"/>
    </source>
</evidence>
<dbReference type="InterPro" id="IPR025298">
    <property type="entry name" value="DUF4094"/>
</dbReference>
<evidence type="ECO:0000313" key="17">
    <source>
        <dbReference type="Proteomes" id="UP001472677"/>
    </source>
</evidence>
<evidence type="ECO:0000256" key="11">
    <source>
        <dbReference type="ARBA" id="ARBA00023136"/>
    </source>
</evidence>
<dbReference type="EMBL" id="JBBPBM010000020">
    <property type="protein sequence ID" value="KAK8552246.1"/>
    <property type="molecule type" value="Genomic_DNA"/>
</dbReference>
<keyword evidence="10 13" id="KW-0333">Golgi apparatus</keyword>
<feature type="region of interest" description="Disordered" evidence="14">
    <location>
        <begin position="453"/>
        <end position="472"/>
    </location>
</feature>
<feature type="domain" description="DUF4094" evidence="15">
    <location>
        <begin position="10"/>
        <end position="99"/>
    </location>
</feature>
<reference evidence="16 17" key="1">
    <citation type="journal article" date="2024" name="G3 (Bethesda)">
        <title>Genome assembly of Hibiscus sabdariffa L. provides insights into metabolisms of medicinal natural products.</title>
        <authorList>
            <person name="Kim T."/>
        </authorList>
    </citation>
    <scope>NUCLEOTIDE SEQUENCE [LARGE SCALE GENOMIC DNA]</scope>
    <source>
        <strain evidence="16">TK-2024</strain>
        <tissue evidence="16">Old leaves</tissue>
    </source>
</reference>
<evidence type="ECO:0000256" key="3">
    <source>
        <dbReference type="ARBA" id="ARBA00004922"/>
    </source>
</evidence>
<sequence>MKQRSTRKISLKWILFICTFFFALGSLFSHRLWNTTTSDDPFVLKHRREQETAPDDCDNKKKPAAENDVMGEVLKTHEAIESLDKTVAMLQMKLAASRRNQEMKNKDATGAASTLALAHNGSRRTKVFMVIGINTAFSSRKRRDSIRKTWMPHGHKLVKLEREKGIVIRFTIGHSATSSSILDRAIDSEDAEHKDFLRLEHVEGYHELSSKTKTYFSTAVTKWDAEFYVKVDDDVHVNLGMLAATLRHHRYKPGVYIGCMKSGPVLSKKYVKYREPEYWKFGEAGNKYFRHATGQIYAISKDLADYIAINQPILHKYANEDVSLGSWFIGLEVEHINDRGMCCRTPSTQAILKRTDCERKAQEGNTCVASFDWSCSGICKSVERMQLVHQKCGEGDALDRSQASDLESDKIDSEEAPFNLVAKGSASFGSVPWHSFIDGLGFIENVQKQHKCISEKSDDKEKSSWTSNQNPA</sequence>
<dbReference type="EC" id="2.4.1.-" evidence="13"/>
<keyword evidence="17" id="KW-1185">Reference proteome</keyword>
<comment type="similarity">
    <text evidence="4 13">Belongs to the glycosyltransferase 31 family.</text>
</comment>
<accession>A0ABR2E4W5</accession>
<evidence type="ECO:0000256" key="4">
    <source>
        <dbReference type="ARBA" id="ARBA00008661"/>
    </source>
</evidence>
<keyword evidence="5 13" id="KW-0328">Glycosyltransferase</keyword>
<organism evidence="16 17">
    <name type="scientific">Hibiscus sabdariffa</name>
    <name type="common">roselle</name>
    <dbReference type="NCBI Taxonomy" id="183260"/>
    <lineage>
        <taxon>Eukaryota</taxon>
        <taxon>Viridiplantae</taxon>
        <taxon>Streptophyta</taxon>
        <taxon>Embryophyta</taxon>
        <taxon>Tracheophyta</taxon>
        <taxon>Spermatophyta</taxon>
        <taxon>Magnoliopsida</taxon>
        <taxon>eudicotyledons</taxon>
        <taxon>Gunneridae</taxon>
        <taxon>Pentapetalae</taxon>
        <taxon>rosids</taxon>
        <taxon>malvids</taxon>
        <taxon>Malvales</taxon>
        <taxon>Malvaceae</taxon>
        <taxon>Malvoideae</taxon>
        <taxon>Hibiscus</taxon>
    </lineage>
</organism>
<evidence type="ECO:0000256" key="12">
    <source>
        <dbReference type="ARBA" id="ARBA00023211"/>
    </source>
</evidence>
<comment type="pathway">
    <text evidence="3">Protein modification; protein glycosylation.</text>
</comment>
<comment type="subcellular location">
    <subcellularLocation>
        <location evidence="2 13">Golgi apparatus membrane</location>
        <topology evidence="2 13">Single-pass type II membrane protein</topology>
    </subcellularLocation>
</comment>
<evidence type="ECO:0000256" key="13">
    <source>
        <dbReference type="RuleBase" id="RU363063"/>
    </source>
</evidence>
<evidence type="ECO:0000256" key="10">
    <source>
        <dbReference type="ARBA" id="ARBA00023034"/>
    </source>
</evidence>
<keyword evidence="11" id="KW-0472">Membrane</keyword>
<dbReference type="InterPro" id="IPR002659">
    <property type="entry name" value="Glyco_trans_31"/>
</dbReference>
<evidence type="ECO:0000256" key="5">
    <source>
        <dbReference type="ARBA" id="ARBA00022676"/>
    </source>
</evidence>
<comment type="cofactor">
    <cofactor evidence="1 13">
        <name>Mn(2+)</name>
        <dbReference type="ChEBI" id="CHEBI:29035"/>
    </cofactor>
</comment>
<evidence type="ECO:0000256" key="14">
    <source>
        <dbReference type="SAM" id="MobiDB-lite"/>
    </source>
</evidence>
<evidence type="ECO:0000256" key="8">
    <source>
        <dbReference type="ARBA" id="ARBA00022968"/>
    </source>
</evidence>
<feature type="compositionally biased region" description="Basic and acidic residues" evidence="14">
    <location>
        <begin position="453"/>
        <end position="463"/>
    </location>
</feature>